<dbReference type="GO" id="GO:0016020">
    <property type="term" value="C:membrane"/>
    <property type="evidence" value="ECO:0007669"/>
    <property type="project" value="UniProtKB-SubCell"/>
</dbReference>
<dbReference type="GO" id="GO:0016887">
    <property type="term" value="F:ATP hydrolysis activity"/>
    <property type="evidence" value="ECO:0007669"/>
    <property type="project" value="InterPro"/>
</dbReference>
<gene>
    <name evidence="10" type="ORF">THRCLA_03123</name>
</gene>
<dbReference type="InterPro" id="IPR050352">
    <property type="entry name" value="ABCG_transporters"/>
</dbReference>
<dbReference type="Pfam" id="PF01061">
    <property type="entry name" value="ABC2_membrane"/>
    <property type="match status" value="1"/>
</dbReference>
<keyword evidence="3 6" id="KW-0812">Transmembrane</keyword>
<accession>A0A1W0A307</accession>
<dbReference type="InterPro" id="IPR003439">
    <property type="entry name" value="ABC_transporter-like_ATP-bd"/>
</dbReference>
<dbReference type="EMBL" id="JNBS01000577">
    <property type="protein sequence ID" value="OQS04666.1"/>
    <property type="molecule type" value="Genomic_DNA"/>
</dbReference>
<feature type="transmembrane region" description="Helical" evidence="6">
    <location>
        <begin position="339"/>
        <end position="361"/>
    </location>
</feature>
<feature type="transmembrane region" description="Helical" evidence="6">
    <location>
        <begin position="373"/>
        <end position="392"/>
    </location>
</feature>
<feature type="non-terminal residue" evidence="10">
    <location>
        <position position="1"/>
    </location>
</feature>
<feature type="domain" description="ABC-2 type transporter transmembrane" evidence="8">
    <location>
        <begin position="209"/>
        <end position="417"/>
    </location>
</feature>
<evidence type="ECO:0000256" key="3">
    <source>
        <dbReference type="ARBA" id="ARBA00022692"/>
    </source>
</evidence>
<dbReference type="GO" id="GO:0005524">
    <property type="term" value="F:ATP binding"/>
    <property type="evidence" value="ECO:0007669"/>
    <property type="project" value="UniProtKB-KW"/>
</dbReference>
<evidence type="ECO:0000259" key="7">
    <source>
        <dbReference type="Pfam" id="PF00005"/>
    </source>
</evidence>
<keyword evidence="5 6" id="KW-0472">Membrane</keyword>
<keyword evidence="4 6" id="KW-1133">Transmembrane helix</keyword>
<dbReference type="OrthoDB" id="66620at2759"/>
<keyword evidence="2" id="KW-0813">Transport</keyword>
<feature type="transmembrane region" description="Helical" evidence="6">
    <location>
        <begin position="458"/>
        <end position="478"/>
    </location>
</feature>
<proteinExistence type="predicted"/>
<name>A0A1W0A307_9STRA</name>
<protein>
    <submittedName>
        <fullName evidence="10">ATP-binding Cassette (ABC) Superfamily</fullName>
    </submittedName>
</protein>
<evidence type="ECO:0000313" key="10">
    <source>
        <dbReference type="EMBL" id="OQS04666.1"/>
    </source>
</evidence>
<feature type="transmembrane region" description="Helical" evidence="6">
    <location>
        <begin position="226"/>
        <end position="247"/>
    </location>
</feature>
<dbReference type="PANTHER" id="PTHR48041:SF139">
    <property type="entry name" value="PROTEIN SCARLET"/>
    <property type="match status" value="1"/>
</dbReference>
<dbReference type="GO" id="GO:0140359">
    <property type="term" value="F:ABC-type transporter activity"/>
    <property type="evidence" value="ECO:0007669"/>
    <property type="project" value="InterPro"/>
</dbReference>
<sequence>QAELRMGKQFNVKQREQRVNYVIEELGLTKCQDTQIGGLRLRGISGGERKRLSFATEILTNPSLLFVDEPTSGLDSYMAESVVNQLQALARKGRTVVATIHQPSSELFDLFDRLYLLSDGQPVYNGKASEAVEFFSSLGYKCPTYTNPTDYFMRQISVLDKNSEATERVKRLIECWRNKEAEINVNEQQFPEIESFSDYSDTHLGVLGQMHVLCKRNVTRILRDKFAFGARLMQSTIISVVVGLIFFNLGYTQSGIQSFTGAIFFIVINQFFSAASPEFLAVPLELPIMTREYSSGLYRIWVWYLAKNLSELGFQVFFPMVFLIPLYFMIGFGSSNAELFFSFYLYIVLLTSSAVGLGYMVSCLSRSPDIAPILGILLILPFVLFGGLFLSINDIPNYFVWFAYISPLKYAFRGLSRSFWKTIPNISCNKTKEVCVATTGIEVLNNLQLNEQTMAFDVAYLIWINLLFRLIGLMALRFKLRKVG</sequence>
<evidence type="ECO:0000259" key="9">
    <source>
        <dbReference type="Pfam" id="PF19055"/>
    </source>
</evidence>
<dbReference type="SUPFAM" id="SSF52540">
    <property type="entry name" value="P-loop containing nucleoside triphosphate hydrolases"/>
    <property type="match status" value="1"/>
</dbReference>
<evidence type="ECO:0000256" key="1">
    <source>
        <dbReference type="ARBA" id="ARBA00004141"/>
    </source>
</evidence>
<evidence type="ECO:0000256" key="4">
    <source>
        <dbReference type="ARBA" id="ARBA00022989"/>
    </source>
</evidence>
<evidence type="ECO:0000256" key="6">
    <source>
        <dbReference type="SAM" id="Phobius"/>
    </source>
</evidence>
<dbReference type="Gene3D" id="3.40.50.300">
    <property type="entry name" value="P-loop containing nucleotide triphosphate hydrolases"/>
    <property type="match status" value="1"/>
</dbReference>
<comment type="caution">
    <text evidence="10">The sequence shown here is derived from an EMBL/GenBank/DDBJ whole genome shotgun (WGS) entry which is preliminary data.</text>
</comment>
<evidence type="ECO:0000256" key="2">
    <source>
        <dbReference type="ARBA" id="ARBA00022448"/>
    </source>
</evidence>
<dbReference type="InterPro" id="IPR013525">
    <property type="entry name" value="ABC2_TM"/>
</dbReference>
<reference evidence="10 11" key="1">
    <citation type="journal article" date="2014" name="Genome Biol. Evol.">
        <title>The secreted proteins of Achlya hypogyna and Thraustotheca clavata identify the ancestral oomycete secretome and reveal gene acquisitions by horizontal gene transfer.</title>
        <authorList>
            <person name="Misner I."/>
            <person name="Blouin N."/>
            <person name="Leonard G."/>
            <person name="Richards T.A."/>
            <person name="Lane C.E."/>
        </authorList>
    </citation>
    <scope>NUCLEOTIDE SEQUENCE [LARGE SCALE GENOMIC DNA]</scope>
    <source>
        <strain evidence="10 11">ATCC 34112</strain>
    </source>
</reference>
<feature type="transmembrane region" description="Helical" evidence="6">
    <location>
        <begin position="312"/>
        <end position="333"/>
    </location>
</feature>
<dbReference type="AlphaFoldDB" id="A0A1W0A307"/>
<evidence type="ECO:0000259" key="8">
    <source>
        <dbReference type="Pfam" id="PF01061"/>
    </source>
</evidence>
<dbReference type="Pfam" id="PF19055">
    <property type="entry name" value="ABC2_membrane_7"/>
    <property type="match status" value="1"/>
</dbReference>
<keyword evidence="11" id="KW-1185">Reference proteome</keyword>
<keyword evidence="10" id="KW-0067">ATP-binding</keyword>
<evidence type="ECO:0000313" key="11">
    <source>
        <dbReference type="Proteomes" id="UP000243217"/>
    </source>
</evidence>
<comment type="subcellular location">
    <subcellularLocation>
        <location evidence="1">Membrane</location>
        <topology evidence="1">Multi-pass membrane protein</topology>
    </subcellularLocation>
</comment>
<dbReference type="Pfam" id="PF00005">
    <property type="entry name" value="ABC_tran"/>
    <property type="match status" value="1"/>
</dbReference>
<dbReference type="PANTHER" id="PTHR48041">
    <property type="entry name" value="ABC TRANSPORTER G FAMILY MEMBER 28"/>
    <property type="match status" value="1"/>
</dbReference>
<organism evidence="10 11">
    <name type="scientific">Thraustotheca clavata</name>
    <dbReference type="NCBI Taxonomy" id="74557"/>
    <lineage>
        <taxon>Eukaryota</taxon>
        <taxon>Sar</taxon>
        <taxon>Stramenopiles</taxon>
        <taxon>Oomycota</taxon>
        <taxon>Saprolegniomycetes</taxon>
        <taxon>Saprolegniales</taxon>
        <taxon>Achlyaceae</taxon>
        <taxon>Thraustotheca</taxon>
    </lineage>
</organism>
<dbReference type="Proteomes" id="UP000243217">
    <property type="component" value="Unassembled WGS sequence"/>
</dbReference>
<dbReference type="InterPro" id="IPR027417">
    <property type="entry name" value="P-loop_NTPase"/>
</dbReference>
<feature type="domain" description="ABC transporter family G" evidence="9">
    <location>
        <begin position="101"/>
        <end position="177"/>
    </location>
</feature>
<dbReference type="STRING" id="74557.A0A1W0A307"/>
<feature type="domain" description="ABC transporter" evidence="7">
    <location>
        <begin position="14"/>
        <end position="72"/>
    </location>
</feature>
<evidence type="ECO:0000256" key="5">
    <source>
        <dbReference type="ARBA" id="ARBA00023136"/>
    </source>
</evidence>
<dbReference type="InterPro" id="IPR043926">
    <property type="entry name" value="ABCG_dom"/>
</dbReference>
<feature type="transmembrane region" description="Helical" evidence="6">
    <location>
        <begin position="259"/>
        <end position="282"/>
    </location>
</feature>
<keyword evidence="10" id="KW-0547">Nucleotide-binding</keyword>